<dbReference type="EMBL" id="JAJHJB010000037">
    <property type="protein sequence ID" value="MCC5467648.1"/>
    <property type="molecule type" value="Genomic_DNA"/>
</dbReference>
<organism evidence="1 2">
    <name type="scientific">Pelosinus baikalensis</name>
    <dbReference type="NCBI Taxonomy" id="2892015"/>
    <lineage>
        <taxon>Bacteria</taxon>
        <taxon>Bacillati</taxon>
        <taxon>Bacillota</taxon>
        <taxon>Negativicutes</taxon>
        <taxon>Selenomonadales</taxon>
        <taxon>Sporomusaceae</taxon>
        <taxon>Pelosinus</taxon>
    </lineage>
</organism>
<reference evidence="1" key="1">
    <citation type="submission" date="2021-11" db="EMBL/GenBank/DDBJ databases">
        <title>Description of a new species Pelosinus isolated from the bottom sediments of Lake Baikal.</title>
        <authorList>
            <person name="Zakharyuk A."/>
        </authorList>
    </citation>
    <scope>NUCLEOTIDE SEQUENCE</scope>
    <source>
        <strain evidence="1">Bkl1</strain>
    </source>
</reference>
<evidence type="ECO:0008006" key="3">
    <source>
        <dbReference type="Google" id="ProtNLM"/>
    </source>
</evidence>
<protein>
    <recommendedName>
        <fullName evidence="3">Orotate phosphoribosyltransferase</fullName>
    </recommendedName>
</protein>
<sequence length="54" mass="5815">MINPNSEAVCHVCGQIHSDLSLCEGCNKLACEDHYTKALCDTCMAKVESLEGQA</sequence>
<keyword evidence="2" id="KW-1185">Reference proteome</keyword>
<proteinExistence type="predicted"/>
<name>A0ABS8HZF1_9FIRM</name>
<comment type="caution">
    <text evidence="1">The sequence shown here is derived from an EMBL/GenBank/DDBJ whole genome shotgun (WGS) entry which is preliminary data.</text>
</comment>
<accession>A0ABS8HZF1</accession>
<dbReference type="RefSeq" id="WP_229536614.1">
    <property type="nucleotide sequence ID" value="NZ_JAJHJB010000037.1"/>
</dbReference>
<dbReference type="Proteomes" id="UP001165492">
    <property type="component" value="Unassembled WGS sequence"/>
</dbReference>
<evidence type="ECO:0000313" key="2">
    <source>
        <dbReference type="Proteomes" id="UP001165492"/>
    </source>
</evidence>
<gene>
    <name evidence="1" type="ORF">LMF89_20135</name>
</gene>
<evidence type="ECO:0000313" key="1">
    <source>
        <dbReference type="EMBL" id="MCC5467648.1"/>
    </source>
</evidence>